<organism evidence="2 3">
    <name type="scientific">Oleoguttula mirabilis</name>
    <dbReference type="NCBI Taxonomy" id="1507867"/>
    <lineage>
        <taxon>Eukaryota</taxon>
        <taxon>Fungi</taxon>
        <taxon>Dikarya</taxon>
        <taxon>Ascomycota</taxon>
        <taxon>Pezizomycotina</taxon>
        <taxon>Dothideomycetes</taxon>
        <taxon>Dothideomycetidae</taxon>
        <taxon>Mycosphaerellales</taxon>
        <taxon>Teratosphaeriaceae</taxon>
        <taxon>Oleoguttula</taxon>
    </lineage>
</organism>
<dbReference type="EMBL" id="JAVFHQ010000051">
    <property type="protein sequence ID" value="KAK4541568.1"/>
    <property type="molecule type" value="Genomic_DNA"/>
</dbReference>
<comment type="caution">
    <text evidence="2">The sequence shown here is derived from an EMBL/GenBank/DDBJ whole genome shotgun (WGS) entry which is preliminary data.</text>
</comment>
<evidence type="ECO:0000256" key="1">
    <source>
        <dbReference type="SAM" id="MobiDB-lite"/>
    </source>
</evidence>
<reference evidence="2 3" key="1">
    <citation type="submission" date="2021-11" db="EMBL/GenBank/DDBJ databases">
        <title>Black yeast isolated from Biological Soil Crust.</title>
        <authorList>
            <person name="Kurbessoian T."/>
        </authorList>
    </citation>
    <scope>NUCLEOTIDE SEQUENCE [LARGE SCALE GENOMIC DNA]</scope>
    <source>
        <strain evidence="2 3">CCFEE 5522</strain>
    </source>
</reference>
<sequence length="516" mass="56841">MADNGDKPMAAPTPLLTLPELPIAMPQASSSIEDTTPQPDNDTNDINAKISNKATDQTLKARMGVDFAAHHLPFRPAPMVRKRRTSTESPERDVRRRVGEQRNDGGYTTDCFTSAAAPETGATAGDGDTNFRTSTDTDAREDYLTKLAAHKTKAAPSAAVSPEASAVTSKGDELPGYEETAPTAKGLRRSRRAKPQGGEASEEVEMGGTEGSKPPQTVARPQDATLPKPREWTGMPALDLLHGRWMEVPAQQHAGDITERIMSGLKERRQANSDLVLQGRTVDYNRIHFDLGATDQLSFRKRLEQCFNKRALVSQQQAKVQKAIHEALEAQLWYIVCWNLHAFPEIAGKKDGAKEVFPALFPGSHTSVLDVLHAGQRPLPQLDFSKAAATAKVIFDSVLQRVRAKAPDSPLLHVEQILRPVVGAIPKNLGESKQAFRHRRKLLRKRHEADPTPPESLLTLAFTAENFYTALVRKMRAVVDEALPKKVDDAKVEIAVETLLYRLALKEPRAFSEVFE</sequence>
<feature type="region of interest" description="Disordered" evidence="1">
    <location>
        <begin position="151"/>
        <end position="232"/>
    </location>
</feature>
<feature type="compositionally biased region" description="Basic and acidic residues" evidence="1">
    <location>
        <begin position="85"/>
        <end position="103"/>
    </location>
</feature>
<feature type="region of interest" description="Disordered" evidence="1">
    <location>
        <begin position="1"/>
        <end position="55"/>
    </location>
</feature>
<dbReference type="AlphaFoldDB" id="A0AAV9JAZ6"/>
<name>A0AAV9JAZ6_9PEZI</name>
<gene>
    <name evidence="2" type="ORF">LTR36_007865</name>
</gene>
<proteinExistence type="predicted"/>
<evidence type="ECO:0000313" key="2">
    <source>
        <dbReference type="EMBL" id="KAK4541568.1"/>
    </source>
</evidence>
<feature type="compositionally biased region" description="Low complexity" evidence="1">
    <location>
        <begin position="12"/>
        <end position="22"/>
    </location>
</feature>
<feature type="compositionally biased region" description="Low complexity" evidence="1">
    <location>
        <begin position="34"/>
        <end position="45"/>
    </location>
</feature>
<keyword evidence="3" id="KW-1185">Reference proteome</keyword>
<dbReference type="Proteomes" id="UP001324427">
    <property type="component" value="Unassembled WGS sequence"/>
</dbReference>
<feature type="compositionally biased region" description="Low complexity" evidence="1">
    <location>
        <begin position="154"/>
        <end position="167"/>
    </location>
</feature>
<protein>
    <submittedName>
        <fullName evidence="2">Uncharacterized protein</fullName>
    </submittedName>
</protein>
<accession>A0AAV9JAZ6</accession>
<feature type="region of interest" description="Disordered" evidence="1">
    <location>
        <begin position="70"/>
        <end position="135"/>
    </location>
</feature>
<evidence type="ECO:0000313" key="3">
    <source>
        <dbReference type="Proteomes" id="UP001324427"/>
    </source>
</evidence>